<dbReference type="NCBIfam" id="TIGR00730">
    <property type="entry name" value="Rossman fold protein, TIGR00730 family"/>
    <property type="match status" value="1"/>
</dbReference>
<dbReference type="InterPro" id="IPR031100">
    <property type="entry name" value="LOG_fam"/>
</dbReference>
<name>A0A317MZ02_9GAMM</name>
<dbReference type="EC" id="3.2.2.n1" evidence="2"/>
<evidence type="ECO:0000256" key="2">
    <source>
        <dbReference type="RuleBase" id="RU363015"/>
    </source>
</evidence>
<dbReference type="InterPro" id="IPR005269">
    <property type="entry name" value="LOG"/>
</dbReference>
<dbReference type="GO" id="GO:0008714">
    <property type="term" value="F:AMP nucleosidase activity"/>
    <property type="evidence" value="ECO:0007669"/>
    <property type="project" value="UniProtKB-EC"/>
</dbReference>
<dbReference type="EMBL" id="QGTJ01000002">
    <property type="protein sequence ID" value="PWV64873.1"/>
    <property type="molecule type" value="Genomic_DNA"/>
</dbReference>
<evidence type="ECO:0000313" key="3">
    <source>
        <dbReference type="EMBL" id="PWV64873.1"/>
    </source>
</evidence>
<dbReference type="InterPro" id="IPR052341">
    <property type="entry name" value="LOG_family_nucleotidases"/>
</dbReference>
<organism evidence="3 4">
    <name type="scientific">Plasticicumulans acidivorans</name>
    <dbReference type="NCBI Taxonomy" id="886464"/>
    <lineage>
        <taxon>Bacteria</taxon>
        <taxon>Pseudomonadati</taxon>
        <taxon>Pseudomonadota</taxon>
        <taxon>Gammaproteobacteria</taxon>
        <taxon>Candidatus Competibacteraceae</taxon>
        <taxon>Plasticicumulans</taxon>
    </lineage>
</organism>
<dbReference type="Gene3D" id="3.40.50.450">
    <property type="match status" value="1"/>
</dbReference>
<dbReference type="Pfam" id="PF03641">
    <property type="entry name" value="Lysine_decarbox"/>
    <property type="match status" value="1"/>
</dbReference>
<reference evidence="3 4" key="1">
    <citation type="submission" date="2018-05" db="EMBL/GenBank/DDBJ databases">
        <title>Genomic Encyclopedia of Type Strains, Phase IV (KMG-IV): sequencing the most valuable type-strain genomes for metagenomic binning, comparative biology and taxonomic classification.</title>
        <authorList>
            <person name="Goeker M."/>
        </authorList>
    </citation>
    <scope>NUCLEOTIDE SEQUENCE [LARGE SCALE GENOMIC DNA]</scope>
    <source>
        <strain evidence="3 4">DSM 23606</strain>
    </source>
</reference>
<comment type="caution">
    <text evidence="3">The sequence shown here is derived from an EMBL/GenBank/DDBJ whole genome shotgun (WGS) entry which is preliminary data.</text>
</comment>
<gene>
    <name evidence="3" type="ORF">C7443_102527</name>
</gene>
<evidence type="ECO:0000313" key="4">
    <source>
        <dbReference type="Proteomes" id="UP000246569"/>
    </source>
</evidence>
<proteinExistence type="inferred from homology"/>
<keyword evidence="4" id="KW-1185">Reference proteome</keyword>
<comment type="similarity">
    <text evidence="2">Belongs to the LOG family.</text>
</comment>
<accession>A0A317MZ02</accession>
<comment type="catalytic activity">
    <reaction evidence="1">
        <text>AMP + H2O = D-ribose 5-phosphate + adenine</text>
        <dbReference type="Rhea" id="RHEA:20129"/>
        <dbReference type="ChEBI" id="CHEBI:15377"/>
        <dbReference type="ChEBI" id="CHEBI:16708"/>
        <dbReference type="ChEBI" id="CHEBI:78346"/>
        <dbReference type="ChEBI" id="CHEBI:456215"/>
        <dbReference type="EC" id="3.2.2.4"/>
    </reaction>
</comment>
<dbReference type="OrthoDB" id="9801098at2"/>
<dbReference type="SUPFAM" id="SSF102405">
    <property type="entry name" value="MCP/YpsA-like"/>
    <property type="match status" value="1"/>
</dbReference>
<dbReference type="Proteomes" id="UP000246569">
    <property type="component" value="Unassembled WGS sequence"/>
</dbReference>
<sequence>MSPDNKHNHPGMAPINDAILTRESWKIFQIMAEFVEGFERLARIKPSVSIFGSARIKPDHPYYQTAEEIARLLSDAGFSVVTGGGPGIMEAGNKGAYAGQSPSIGLNIQLPHEQVGNPYQNIALTFRHFFSRKVMFVKYASAYVVLPGGFGTLDEMAEILTLVQTGKTRRIPIILVHRPFWEPLVNWFRGSMVAEGMIDERDLELFRLLDKPQEVVDAIFSHYESRGFEPSAEEQEILLDL</sequence>
<dbReference type="RefSeq" id="WP_110017494.1">
    <property type="nucleotide sequence ID" value="NZ_QGTJ01000002.1"/>
</dbReference>
<dbReference type="PANTHER" id="PTHR43393">
    <property type="entry name" value="CYTOKININ RIBOSIDE 5'-MONOPHOSPHATE PHOSPHORIBOHYDROLASE"/>
    <property type="match status" value="1"/>
</dbReference>
<dbReference type="PANTHER" id="PTHR43393:SF2">
    <property type="entry name" value="CYTOKININ RIBOSIDE 5'-MONOPHOSPHATE PHOSPHORIBOHYDROLASE"/>
    <property type="match status" value="1"/>
</dbReference>
<keyword evidence="2" id="KW-0378">Hydrolase</keyword>
<keyword evidence="2" id="KW-0203">Cytokinin biosynthesis</keyword>
<dbReference type="GO" id="GO:0009691">
    <property type="term" value="P:cytokinin biosynthetic process"/>
    <property type="evidence" value="ECO:0007669"/>
    <property type="project" value="UniProtKB-UniRule"/>
</dbReference>
<dbReference type="AlphaFoldDB" id="A0A317MZ02"/>
<evidence type="ECO:0000256" key="1">
    <source>
        <dbReference type="ARBA" id="ARBA00000274"/>
    </source>
</evidence>
<dbReference type="GO" id="GO:0005829">
    <property type="term" value="C:cytosol"/>
    <property type="evidence" value="ECO:0007669"/>
    <property type="project" value="TreeGrafter"/>
</dbReference>
<protein>
    <recommendedName>
        <fullName evidence="2">Cytokinin riboside 5'-monophosphate phosphoribohydrolase</fullName>
        <ecNumber evidence="2">3.2.2.n1</ecNumber>
    </recommendedName>
</protein>